<protein>
    <submittedName>
        <fullName evidence="2">Uncharacterized protein</fullName>
    </submittedName>
</protein>
<dbReference type="OrthoDB" id="10353626at2759"/>
<proteinExistence type="predicted"/>
<evidence type="ECO:0000313" key="2">
    <source>
        <dbReference type="EMBL" id="KRX21578.1"/>
    </source>
</evidence>
<evidence type="ECO:0000256" key="1">
    <source>
        <dbReference type="SAM" id="Phobius"/>
    </source>
</evidence>
<keyword evidence="1" id="KW-0472">Membrane</keyword>
<keyword evidence="1" id="KW-1133">Transmembrane helix</keyword>
<comment type="caution">
    <text evidence="2">The sequence shown here is derived from an EMBL/GenBank/DDBJ whole genome shotgun (WGS) entry which is preliminary data.</text>
</comment>
<dbReference type="Proteomes" id="UP000054630">
    <property type="component" value="Unassembled WGS sequence"/>
</dbReference>
<name>A0A0V0S516_9BILA</name>
<dbReference type="EMBL" id="JYDL01000038">
    <property type="protein sequence ID" value="KRX21578.1"/>
    <property type="molecule type" value="Genomic_DNA"/>
</dbReference>
<sequence length="122" mass="14030">MYPQYANVEQQLLIPLQICLSLVAFSIQLFCHTYTIHRYLGYYNMPLIKLSKFHYRTSCMHEAERGRSGLFAISKLNSLFNIRRFTTVESANHGQRRLSGLFKKSSPCRTVAVASSLPILRA</sequence>
<dbReference type="AlphaFoldDB" id="A0A0V0S516"/>
<gene>
    <name evidence="2" type="ORF">T07_9694</name>
</gene>
<reference evidence="2 3" key="1">
    <citation type="submission" date="2015-01" db="EMBL/GenBank/DDBJ databases">
        <title>Evolution of Trichinella species and genotypes.</title>
        <authorList>
            <person name="Korhonen P.K."/>
            <person name="Edoardo P."/>
            <person name="Giuseppe L.R."/>
            <person name="Gasser R.B."/>
        </authorList>
    </citation>
    <scope>NUCLEOTIDE SEQUENCE [LARGE SCALE GENOMIC DNA]</scope>
    <source>
        <strain evidence="2">ISS37</strain>
    </source>
</reference>
<feature type="transmembrane region" description="Helical" evidence="1">
    <location>
        <begin position="12"/>
        <end position="31"/>
    </location>
</feature>
<evidence type="ECO:0000313" key="3">
    <source>
        <dbReference type="Proteomes" id="UP000054630"/>
    </source>
</evidence>
<keyword evidence="1" id="KW-0812">Transmembrane</keyword>
<organism evidence="2 3">
    <name type="scientific">Trichinella nelsoni</name>
    <dbReference type="NCBI Taxonomy" id="6336"/>
    <lineage>
        <taxon>Eukaryota</taxon>
        <taxon>Metazoa</taxon>
        <taxon>Ecdysozoa</taxon>
        <taxon>Nematoda</taxon>
        <taxon>Enoplea</taxon>
        <taxon>Dorylaimia</taxon>
        <taxon>Trichinellida</taxon>
        <taxon>Trichinellidae</taxon>
        <taxon>Trichinella</taxon>
    </lineage>
</organism>
<keyword evidence="3" id="KW-1185">Reference proteome</keyword>
<accession>A0A0V0S516</accession>